<dbReference type="Proteomes" id="UP001501371">
    <property type="component" value="Unassembled WGS sequence"/>
</dbReference>
<feature type="region of interest" description="Disordered" evidence="1">
    <location>
        <begin position="14"/>
        <end position="72"/>
    </location>
</feature>
<feature type="compositionally biased region" description="Low complexity" evidence="1">
    <location>
        <begin position="31"/>
        <end position="47"/>
    </location>
</feature>
<accession>A0ABN1UU67</accession>
<keyword evidence="3" id="KW-1185">Reference proteome</keyword>
<feature type="compositionally biased region" description="Basic residues" evidence="1">
    <location>
        <begin position="127"/>
        <end position="136"/>
    </location>
</feature>
<protein>
    <submittedName>
        <fullName evidence="2">Uncharacterized protein</fullName>
    </submittedName>
</protein>
<feature type="region of interest" description="Disordered" evidence="1">
    <location>
        <begin position="124"/>
        <end position="149"/>
    </location>
</feature>
<comment type="caution">
    <text evidence="2">The sequence shown here is derived from an EMBL/GenBank/DDBJ whole genome shotgun (WGS) entry which is preliminary data.</text>
</comment>
<dbReference type="EMBL" id="BAAAKV010000020">
    <property type="protein sequence ID" value="GAA1168082.1"/>
    <property type="molecule type" value="Genomic_DNA"/>
</dbReference>
<evidence type="ECO:0000313" key="3">
    <source>
        <dbReference type="Proteomes" id="UP001501371"/>
    </source>
</evidence>
<organism evidence="2 3">
    <name type="scientific">Streptomyces hebeiensis</name>
    <dbReference type="NCBI Taxonomy" id="229486"/>
    <lineage>
        <taxon>Bacteria</taxon>
        <taxon>Bacillati</taxon>
        <taxon>Actinomycetota</taxon>
        <taxon>Actinomycetes</taxon>
        <taxon>Kitasatosporales</taxon>
        <taxon>Streptomycetaceae</taxon>
        <taxon>Streptomyces</taxon>
    </lineage>
</organism>
<evidence type="ECO:0000256" key="1">
    <source>
        <dbReference type="SAM" id="MobiDB-lite"/>
    </source>
</evidence>
<sequence>MVAPSERTLLCQFAGRCPCRPPPGTAGSEYTRTPSSSGSHRPSSTRSAPPHRRIGLSREPHAPPRRVDLLDPQRQRLAPAQGGRVGELDQVAHVQVRLVVAAEGCQLLPGAVEFVPGEGHRAIRPPGARRHPRRRDVRRDPGVERGADLVPRRAGRLVRACRESDLESRKGQGVNLVIE</sequence>
<proteinExistence type="predicted"/>
<feature type="compositionally biased region" description="Basic and acidic residues" evidence="1">
    <location>
        <begin position="56"/>
        <end position="72"/>
    </location>
</feature>
<name>A0ABN1UU67_9ACTN</name>
<reference evidence="2 3" key="1">
    <citation type="journal article" date="2019" name="Int. J. Syst. Evol. Microbiol.">
        <title>The Global Catalogue of Microorganisms (GCM) 10K type strain sequencing project: providing services to taxonomists for standard genome sequencing and annotation.</title>
        <authorList>
            <consortium name="The Broad Institute Genomics Platform"/>
            <consortium name="The Broad Institute Genome Sequencing Center for Infectious Disease"/>
            <person name="Wu L."/>
            <person name="Ma J."/>
        </authorList>
    </citation>
    <scope>NUCLEOTIDE SEQUENCE [LARGE SCALE GENOMIC DNA]</scope>
    <source>
        <strain evidence="2 3">JCM 12696</strain>
    </source>
</reference>
<feature type="compositionally biased region" description="Basic and acidic residues" evidence="1">
    <location>
        <begin position="137"/>
        <end position="149"/>
    </location>
</feature>
<gene>
    <name evidence="2" type="ORF">GCM10009654_26540</name>
</gene>
<evidence type="ECO:0000313" key="2">
    <source>
        <dbReference type="EMBL" id="GAA1168082.1"/>
    </source>
</evidence>